<dbReference type="Gene3D" id="1.10.10.10">
    <property type="entry name" value="Winged helix-like DNA-binding domain superfamily/Winged helix DNA-binding domain"/>
    <property type="match status" value="1"/>
</dbReference>
<feature type="coiled-coil region" evidence="11">
    <location>
        <begin position="241"/>
        <end position="296"/>
    </location>
</feature>
<dbReference type="Pfam" id="PF04695">
    <property type="entry name" value="Pex14_N"/>
    <property type="match status" value="1"/>
</dbReference>
<evidence type="ECO:0000256" key="5">
    <source>
        <dbReference type="ARBA" id="ARBA00023136"/>
    </source>
</evidence>
<keyword evidence="4" id="KW-0811">Translocation</keyword>
<evidence type="ECO:0000256" key="9">
    <source>
        <dbReference type="ARBA" id="ARBA00046271"/>
    </source>
</evidence>
<comment type="subcellular location">
    <subcellularLocation>
        <location evidence="9 10">Peroxisome membrane</location>
    </subcellularLocation>
</comment>
<evidence type="ECO:0000313" key="14">
    <source>
        <dbReference type="EMBL" id="KID67398.1"/>
    </source>
</evidence>
<keyword evidence="3 10" id="KW-0653">Protein transport</keyword>
<dbReference type="InterPro" id="IPR006785">
    <property type="entry name" value="Pex14_N"/>
</dbReference>
<organism evidence="14 15">
    <name type="scientific">Metarhizium anisopliae (strain ARSEF 549)</name>
    <dbReference type="NCBI Taxonomy" id="3151832"/>
    <lineage>
        <taxon>Eukaryota</taxon>
        <taxon>Fungi</taxon>
        <taxon>Dikarya</taxon>
        <taxon>Ascomycota</taxon>
        <taxon>Pezizomycotina</taxon>
        <taxon>Sordariomycetes</taxon>
        <taxon>Hypocreomycetidae</taxon>
        <taxon>Hypocreales</taxon>
        <taxon>Clavicipitaceae</taxon>
        <taxon>Metarhizium</taxon>
    </lineage>
</organism>
<keyword evidence="11" id="KW-0175">Coiled coil</keyword>
<dbReference type="InterPro" id="IPR036388">
    <property type="entry name" value="WH-like_DNA-bd_sf"/>
</dbReference>
<proteinExistence type="inferred from homology"/>
<evidence type="ECO:0000259" key="13">
    <source>
        <dbReference type="Pfam" id="PF04695"/>
    </source>
</evidence>
<evidence type="ECO:0000256" key="11">
    <source>
        <dbReference type="SAM" id="Coils"/>
    </source>
</evidence>
<feature type="compositionally biased region" description="Low complexity" evidence="12">
    <location>
        <begin position="420"/>
        <end position="441"/>
    </location>
</feature>
<evidence type="ECO:0000256" key="8">
    <source>
        <dbReference type="ARBA" id="ARBA00029691"/>
    </source>
</evidence>
<gene>
    <name evidence="14" type="ORF">MAN_04156</name>
</gene>
<dbReference type="HOGENOM" id="CLU_045718_0_0_1"/>
<dbReference type="Proteomes" id="UP000031186">
    <property type="component" value="Unassembled WGS sequence"/>
</dbReference>
<keyword evidence="2 10" id="KW-0813">Transport</keyword>
<dbReference type="EMBL" id="AZNF01000004">
    <property type="protein sequence ID" value="KID67398.1"/>
    <property type="molecule type" value="Genomic_DNA"/>
</dbReference>
<evidence type="ECO:0000256" key="7">
    <source>
        <dbReference type="ARBA" id="ARBA00029502"/>
    </source>
</evidence>
<protein>
    <recommendedName>
        <fullName evidence="7 10">Peroxisomal membrane protein PEX14</fullName>
    </recommendedName>
    <alternativeName>
        <fullName evidence="8 10">Peroxin-14</fullName>
    </alternativeName>
</protein>
<reference evidence="14 15" key="1">
    <citation type="journal article" date="2014" name="Proc. Natl. Acad. Sci. U.S.A.">
        <title>Trajectory and genomic determinants of fungal-pathogen speciation and host adaptation.</title>
        <authorList>
            <person name="Hu X."/>
            <person name="Xiao G."/>
            <person name="Zheng P."/>
            <person name="Shang Y."/>
            <person name="Su Y."/>
            <person name="Zhang X."/>
            <person name="Liu X."/>
            <person name="Zhan S."/>
            <person name="St Leger R.J."/>
            <person name="Wang C."/>
        </authorList>
    </citation>
    <scope>NUCLEOTIDE SEQUENCE [LARGE SCALE GENOMIC DNA]</scope>
    <source>
        <strain evidence="14 15">ARSEF 549</strain>
    </source>
</reference>
<dbReference type="GO" id="GO:0005102">
    <property type="term" value="F:signaling receptor binding"/>
    <property type="evidence" value="ECO:0007669"/>
    <property type="project" value="TreeGrafter"/>
</dbReference>
<evidence type="ECO:0000256" key="6">
    <source>
        <dbReference type="ARBA" id="ARBA00023140"/>
    </source>
</evidence>
<feature type="domain" description="Peroxisome membrane anchor protein Pex14p N-terminal" evidence="13">
    <location>
        <begin position="100"/>
        <end position="133"/>
    </location>
</feature>
<feature type="non-terminal residue" evidence="14">
    <location>
        <position position="1"/>
    </location>
</feature>
<comment type="caution">
    <text evidence="14">The sequence shown here is derived from an EMBL/GenBank/DDBJ whole genome shotgun (WGS) entry which is preliminary data.</text>
</comment>
<evidence type="ECO:0000256" key="12">
    <source>
        <dbReference type="SAM" id="MobiDB-lite"/>
    </source>
</evidence>
<evidence type="ECO:0000256" key="1">
    <source>
        <dbReference type="ARBA" id="ARBA00005443"/>
    </source>
</evidence>
<sequence length="441" mass="46993">MVVQSSLGCFESSHPFHGLIPVPRDPLMLLHAAKLNLPTAHVDDSKLISPSLRIIFSLPFCRSVASLRSLPPRLGDAAGASVIYSNHYGNSRGLGGVCVLQDPSVASSTVENKIQFLRSKNLTQEEINTALARTGSPAPAGAVQYASPAGPPQQYYPPYAQQAWQPPPPAPRRDWRDWFIMATVVSGVGYGLYSLSKRYVYPLIAPPTPERLEQDKKSIEEQFDKAFALVEQLARDTEALKDAEKQRTEKLDNAISELETVMSDLKSANRRREDDAQRIREDVQSLKDAIPKAMENQKTLTDNRLSEINTELTSLKTLVSQRMAPSASPATGTSTTGSSFPRSSGSTLPAGRSSTSTPTTPASATVESVPESSSTPTPAAAAATTTEAPKNPAQSFSRPPGFTSGSGSSTKASIPAWQMAAAQSASSATTEGSGKESGTSS</sequence>
<keyword evidence="5 10" id="KW-0472">Membrane</keyword>
<dbReference type="PANTHER" id="PTHR23058">
    <property type="entry name" value="PEROXISOMAL MEMBRANE PROTEIN PEX14"/>
    <property type="match status" value="1"/>
</dbReference>
<dbReference type="InterPro" id="IPR025655">
    <property type="entry name" value="PEX14"/>
</dbReference>
<feature type="region of interest" description="Disordered" evidence="12">
    <location>
        <begin position="317"/>
        <end position="441"/>
    </location>
</feature>
<dbReference type="PANTHER" id="PTHR23058:SF0">
    <property type="entry name" value="PEROXISOMAL MEMBRANE PROTEIN PEX14"/>
    <property type="match status" value="1"/>
</dbReference>
<dbReference type="VEuPathDB" id="FungiDB:MAN_04156"/>
<evidence type="ECO:0000313" key="15">
    <source>
        <dbReference type="Proteomes" id="UP000031186"/>
    </source>
</evidence>
<feature type="compositionally biased region" description="Low complexity" evidence="12">
    <location>
        <begin position="324"/>
        <end position="410"/>
    </location>
</feature>
<evidence type="ECO:0000256" key="4">
    <source>
        <dbReference type="ARBA" id="ARBA00023010"/>
    </source>
</evidence>
<keyword evidence="15" id="KW-1185">Reference proteome</keyword>
<accession>A0A0B4F9Z9</accession>
<name>A0A0B4F9Z9_METAF</name>
<dbReference type="AlphaFoldDB" id="A0A0B4F9Z9"/>
<evidence type="ECO:0000256" key="2">
    <source>
        <dbReference type="ARBA" id="ARBA00022448"/>
    </source>
</evidence>
<evidence type="ECO:0000256" key="3">
    <source>
        <dbReference type="ARBA" id="ARBA00022927"/>
    </source>
</evidence>
<dbReference type="GO" id="GO:0005778">
    <property type="term" value="C:peroxisomal membrane"/>
    <property type="evidence" value="ECO:0007669"/>
    <property type="project" value="UniProtKB-SubCell"/>
</dbReference>
<evidence type="ECO:0000256" key="10">
    <source>
        <dbReference type="RuleBase" id="RU367032"/>
    </source>
</evidence>
<dbReference type="GO" id="GO:0016560">
    <property type="term" value="P:protein import into peroxisome matrix, docking"/>
    <property type="evidence" value="ECO:0007669"/>
    <property type="project" value="UniProtKB-UniRule"/>
</dbReference>
<keyword evidence="6 10" id="KW-0576">Peroxisome</keyword>
<dbReference type="OrthoDB" id="5549158at2759"/>
<dbReference type="GO" id="GO:1990429">
    <property type="term" value="C:peroxisomal importomer complex"/>
    <property type="evidence" value="ECO:0007669"/>
    <property type="project" value="TreeGrafter"/>
</dbReference>
<comment type="similarity">
    <text evidence="1 10">Belongs to the peroxin-14 family.</text>
</comment>
<comment type="function">
    <text evidence="10">Component of the PEX13-PEX14 docking complex, a translocon channel that specifically mediates the import of peroxisomal cargo proteins bound to PEX5 receptor. The PEX13-PEX14 docking complex forms a large import pore which can be opened to a diameter of about 9 nm. Mechanistically, PEX5 receptor along with cargo proteins associates with the PEX14 subunit of the PEX13-PEX14 docking complex in the cytosol, leading to the insertion of the receptor into the organelle membrane with the concomitant translocation of the cargo into the peroxisome matrix.</text>
</comment>